<evidence type="ECO:0000256" key="1">
    <source>
        <dbReference type="SAM" id="Phobius"/>
    </source>
</evidence>
<feature type="transmembrane region" description="Helical" evidence="1">
    <location>
        <begin position="256"/>
        <end position="278"/>
    </location>
</feature>
<dbReference type="Proteomes" id="UP000321926">
    <property type="component" value="Unassembled WGS sequence"/>
</dbReference>
<comment type="caution">
    <text evidence="2">The sequence shown here is derived from an EMBL/GenBank/DDBJ whole genome shotgun (WGS) entry which is preliminary data.</text>
</comment>
<feature type="transmembrane region" description="Helical" evidence="1">
    <location>
        <begin position="290"/>
        <end position="310"/>
    </location>
</feature>
<feature type="transmembrane region" description="Helical" evidence="1">
    <location>
        <begin position="385"/>
        <end position="402"/>
    </location>
</feature>
<feature type="transmembrane region" description="Helical" evidence="1">
    <location>
        <begin position="118"/>
        <end position="139"/>
    </location>
</feature>
<accession>A0A5C8KCX3</accession>
<evidence type="ECO:0008006" key="4">
    <source>
        <dbReference type="Google" id="ProtNLM"/>
    </source>
</evidence>
<dbReference type="AlphaFoldDB" id="A0A5C8KCX3"/>
<dbReference type="OrthoDB" id="851167at2"/>
<feature type="transmembrane region" description="Helical" evidence="1">
    <location>
        <begin position="87"/>
        <end position="106"/>
    </location>
</feature>
<feature type="transmembrane region" description="Helical" evidence="1">
    <location>
        <begin position="162"/>
        <end position="191"/>
    </location>
</feature>
<feature type="transmembrane region" description="Helical" evidence="1">
    <location>
        <begin position="316"/>
        <end position="332"/>
    </location>
</feature>
<proteinExistence type="predicted"/>
<feature type="transmembrane region" description="Helical" evidence="1">
    <location>
        <begin position="352"/>
        <end position="373"/>
    </location>
</feature>
<protein>
    <recommendedName>
        <fullName evidence="4">Glycosyltransferase RgtA/B/C/D-like domain-containing protein</fullName>
    </recommendedName>
</protein>
<reference evidence="2 3" key="1">
    <citation type="submission" date="2019-08" db="EMBL/GenBank/DDBJ databases">
        <authorList>
            <person name="Shi S."/>
        </authorList>
    </citation>
    <scope>NUCLEOTIDE SEQUENCE [LARGE SCALE GENOMIC DNA]</scope>
    <source>
        <strain evidence="2 3">GY10130</strain>
    </source>
</reference>
<keyword evidence="1" id="KW-0472">Membrane</keyword>
<gene>
    <name evidence="2" type="ORF">FVR03_01640</name>
</gene>
<keyword evidence="3" id="KW-1185">Reference proteome</keyword>
<dbReference type="EMBL" id="VRTY01000004">
    <property type="protein sequence ID" value="TXK52150.1"/>
    <property type="molecule type" value="Genomic_DNA"/>
</dbReference>
<sequence>MKNNFLAAVIALAATLLILALHLTDSFPSILNFRTPEINLAKDKISESHLAAAVAYHKAHPAFARRPVSTYLIESVHQHATLSLGEAFIFVNFLLLFACALLVYFLARCIGCTGAEAIGSMLFFFGSFTILFIFFPPIYTYDEPAQYFFLLLSLIAFFKEKYLSFFVCFSLSLMVRESSILLLPGLLYLFLSKLKYANKPQVLVLKQIALLLTPIAVYIIFLYFLIQQQQIWPSSKIDFWDRLLHFSFNFQSVPHAVNTFVSFFLTLGLQLYLVYWFLENHNRRKEDTRLLKAFFITLFINTPVVLTTTLAVESRLYALPLLFLWPLLGKIVKAEWRNRYSLSILKHFLRNWLYMGFLLLCFFLSVCVTRYVYVPTDKHAPHQLFKLYLLLCLCLLFFDFLYKHFLRTRPHNP</sequence>
<dbReference type="RefSeq" id="WP_147920020.1">
    <property type="nucleotide sequence ID" value="NZ_VRTY01000004.1"/>
</dbReference>
<evidence type="ECO:0000313" key="2">
    <source>
        <dbReference type="EMBL" id="TXK52150.1"/>
    </source>
</evidence>
<organism evidence="2 3">
    <name type="scientific">Pontibacter qinzhouensis</name>
    <dbReference type="NCBI Taxonomy" id="2603253"/>
    <lineage>
        <taxon>Bacteria</taxon>
        <taxon>Pseudomonadati</taxon>
        <taxon>Bacteroidota</taxon>
        <taxon>Cytophagia</taxon>
        <taxon>Cytophagales</taxon>
        <taxon>Hymenobacteraceae</taxon>
        <taxon>Pontibacter</taxon>
    </lineage>
</organism>
<name>A0A5C8KCX3_9BACT</name>
<evidence type="ECO:0000313" key="3">
    <source>
        <dbReference type="Proteomes" id="UP000321926"/>
    </source>
</evidence>
<feature type="transmembrane region" description="Helical" evidence="1">
    <location>
        <begin position="203"/>
        <end position="226"/>
    </location>
</feature>
<keyword evidence="1" id="KW-0812">Transmembrane</keyword>
<keyword evidence="1" id="KW-1133">Transmembrane helix</keyword>